<dbReference type="EMBL" id="JAVHNR010000009">
    <property type="protein sequence ID" value="KAK6333440.1"/>
    <property type="molecule type" value="Genomic_DNA"/>
</dbReference>
<organism evidence="1 2">
    <name type="scientific">Orbilia javanica</name>
    <dbReference type="NCBI Taxonomy" id="47235"/>
    <lineage>
        <taxon>Eukaryota</taxon>
        <taxon>Fungi</taxon>
        <taxon>Dikarya</taxon>
        <taxon>Ascomycota</taxon>
        <taxon>Pezizomycotina</taxon>
        <taxon>Orbiliomycetes</taxon>
        <taxon>Orbiliales</taxon>
        <taxon>Orbiliaceae</taxon>
        <taxon>Orbilia</taxon>
    </lineage>
</organism>
<gene>
    <name evidence="1" type="ORF">TWF718_011251</name>
</gene>
<dbReference type="Proteomes" id="UP001313282">
    <property type="component" value="Unassembled WGS sequence"/>
</dbReference>
<dbReference type="AlphaFoldDB" id="A0AAN8MW16"/>
<accession>A0AAN8MW16</accession>
<name>A0AAN8MW16_9PEZI</name>
<sequence>MWGTGRNNALEVENVETYAWPYLELVHGSKARDMVRIPARFYYIERIDGVESVFE</sequence>
<comment type="caution">
    <text evidence="1">The sequence shown here is derived from an EMBL/GenBank/DDBJ whole genome shotgun (WGS) entry which is preliminary data.</text>
</comment>
<proteinExistence type="predicted"/>
<evidence type="ECO:0000313" key="2">
    <source>
        <dbReference type="Proteomes" id="UP001313282"/>
    </source>
</evidence>
<reference evidence="1 2" key="1">
    <citation type="submission" date="2019-10" db="EMBL/GenBank/DDBJ databases">
        <authorList>
            <person name="Palmer J.M."/>
        </authorList>
    </citation>
    <scope>NUCLEOTIDE SEQUENCE [LARGE SCALE GENOMIC DNA]</scope>
    <source>
        <strain evidence="1 2">TWF718</strain>
    </source>
</reference>
<protein>
    <submittedName>
        <fullName evidence="1">Uncharacterized protein</fullName>
    </submittedName>
</protein>
<keyword evidence="2" id="KW-1185">Reference proteome</keyword>
<evidence type="ECO:0000313" key="1">
    <source>
        <dbReference type="EMBL" id="KAK6333440.1"/>
    </source>
</evidence>